<feature type="transmembrane region" description="Helical" evidence="1">
    <location>
        <begin position="63"/>
        <end position="82"/>
    </location>
</feature>
<reference evidence="2" key="1">
    <citation type="submission" date="2015-07" db="EMBL/GenBank/DDBJ databases">
        <title>MeaNS - Measles Nucleotide Surveillance Program.</title>
        <authorList>
            <person name="Tran T."/>
            <person name="Druce J."/>
        </authorList>
    </citation>
    <scope>NUCLEOTIDE SEQUENCE</scope>
    <source>
        <strain evidence="2">UCB-OBI-ISO-001</strain>
        <tissue evidence="2">Gonad</tissue>
    </source>
</reference>
<keyword evidence="1" id="KW-0472">Membrane</keyword>
<keyword evidence="1" id="KW-0812">Transmembrane</keyword>
<keyword evidence="1" id="KW-1133">Transmembrane helix</keyword>
<proteinExistence type="predicted"/>
<evidence type="ECO:0000256" key="1">
    <source>
        <dbReference type="SAM" id="Phobius"/>
    </source>
</evidence>
<dbReference type="AlphaFoldDB" id="A0A0L8GQB1"/>
<sequence>MVQKAQMGAGIIGRVSKLDLLIWTRSHLYDCSRVSLVLTLVLLNSLFLYCLGSNMSVCSSRSFFIFFCLVPLFYFGLCFVLICQVQPVCIYIYVCVCVCVCVCVYIYFFLYQKFG</sequence>
<evidence type="ECO:0000313" key="2">
    <source>
        <dbReference type="EMBL" id="KOF79226.1"/>
    </source>
</evidence>
<feature type="transmembrane region" description="Helical" evidence="1">
    <location>
        <begin position="88"/>
        <end position="110"/>
    </location>
</feature>
<gene>
    <name evidence="2" type="ORF">OCBIM_22029762mg</name>
</gene>
<feature type="transmembrane region" description="Helical" evidence="1">
    <location>
        <begin position="34"/>
        <end position="51"/>
    </location>
</feature>
<organism evidence="2">
    <name type="scientific">Octopus bimaculoides</name>
    <name type="common">California two-spotted octopus</name>
    <dbReference type="NCBI Taxonomy" id="37653"/>
    <lineage>
        <taxon>Eukaryota</taxon>
        <taxon>Metazoa</taxon>
        <taxon>Spiralia</taxon>
        <taxon>Lophotrochozoa</taxon>
        <taxon>Mollusca</taxon>
        <taxon>Cephalopoda</taxon>
        <taxon>Coleoidea</taxon>
        <taxon>Octopodiformes</taxon>
        <taxon>Octopoda</taxon>
        <taxon>Incirrata</taxon>
        <taxon>Octopodidae</taxon>
        <taxon>Octopus</taxon>
    </lineage>
</organism>
<dbReference type="EMBL" id="KQ420820">
    <property type="protein sequence ID" value="KOF79226.1"/>
    <property type="molecule type" value="Genomic_DNA"/>
</dbReference>
<name>A0A0L8GQB1_OCTBM</name>
<protein>
    <submittedName>
        <fullName evidence="2">Uncharacterized protein</fullName>
    </submittedName>
</protein>
<accession>A0A0L8GQB1</accession>